<gene>
    <name evidence="1" type="ORF">HWQ67_04635</name>
</gene>
<organism evidence="1 2">
    <name type="scientific">Candidatus Magnetobacterium casense</name>
    <dbReference type="NCBI Taxonomy" id="1455061"/>
    <lineage>
        <taxon>Bacteria</taxon>
        <taxon>Pseudomonadati</taxon>
        <taxon>Nitrospirota</taxon>
        <taxon>Thermodesulfovibrionia</taxon>
        <taxon>Thermodesulfovibrionales</taxon>
        <taxon>Candidatus Magnetobacteriaceae</taxon>
        <taxon>Candidatus Magnetobacterium</taxon>
    </lineage>
</organism>
<keyword evidence="2" id="KW-1185">Reference proteome</keyword>
<comment type="caution">
    <text evidence="1">The sequence shown here is derived from an EMBL/GenBank/DDBJ whole genome shotgun (WGS) entry which is preliminary data.</text>
</comment>
<reference evidence="1 2" key="1">
    <citation type="journal article" date="2020" name="J Geophys Res Biogeosci">
        <title>Magnetotaxis as an Adaptation to Enable Bacterial Shuttling of Microbial Sulfur and Sulfur Cycling Across Aquatic Oxic#Anoxic Interfaces.</title>
        <authorList>
            <person name="Li J."/>
            <person name="Liu P."/>
            <person name="Wang J."/>
            <person name="Roberts A.P."/>
            <person name="Pan Y."/>
        </authorList>
    </citation>
    <scope>NUCLEOTIDE SEQUENCE [LARGE SCALE GENOMIC DNA]</scope>
    <source>
        <strain evidence="1 2">MYR-1_YQ</strain>
    </source>
</reference>
<dbReference type="InterPro" id="IPR003749">
    <property type="entry name" value="ThiS/MoaD-like"/>
</dbReference>
<evidence type="ECO:0000313" key="1">
    <source>
        <dbReference type="EMBL" id="MBV6340863.1"/>
    </source>
</evidence>
<evidence type="ECO:0000313" key="2">
    <source>
        <dbReference type="Proteomes" id="UP001196980"/>
    </source>
</evidence>
<sequence length="28" mass="3049">QIVRRSEHQAHTLKEGDSVEVVNFVGGG</sequence>
<dbReference type="EMBL" id="JABXWD010000053">
    <property type="protein sequence ID" value="MBV6340863.1"/>
    <property type="molecule type" value="Genomic_DNA"/>
</dbReference>
<feature type="non-terminal residue" evidence="1">
    <location>
        <position position="1"/>
    </location>
</feature>
<dbReference type="Pfam" id="PF02597">
    <property type="entry name" value="ThiS"/>
    <property type="match status" value="1"/>
</dbReference>
<accession>A0ABS6RYJ5</accession>
<name>A0ABS6RYJ5_9BACT</name>
<protein>
    <submittedName>
        <fullName evidence="1">MoaD/ThiS family protein</fullName>
    </submittedName>
</protein>
<dbReference type="Proteomes" id="UP001196980">
    <property type="component" value="Unassembled WGS sequence"/>
</dbReference>
<proteinExistence type="predicted"/>